<protein>
    <submittedName>
        <fullName evidence="11">Multicopper oxidase aurL2</fullName>
    </submittedName>
</protein>
<dbReference type="PANTHER" id="PTHR11709">
    <property type="entry name" value="MULTI-COPPER OXIDASE"/>
    <property type="match status" value="1"/>
</dbReference>
<sequence>MPSFASFVCFLALLAQACAWGPRQSDNGAPGHYGGTQTHDASFTPDHVLRVTYENISIGCQWRMSPVINGSLYGPTIRLKAGKRSWIRVYNDMPDHNTTIHWHGLSQRMAPFSDGTPAATQWPIPPERFFDYEVYPLRSESGTFFYHSHVGFQAATASGPLIIEDGPLPPYIYDEERIVFLTDYYNKSDSAIEKGLTAVPFAWSGETNAVLINGVGVSIGETAGTGECKLPVIDVEPGKTYRLRFIGATAISLVQFGIVGHDNFTMIAADGGYTKPHQEKFMQLSSGQRFDVIFKTKTLEELNGTTDYLIQLETKDRPKVYHGYGVLRYSKAAPQITKGPDTPPLQFSHETYNWAEYALEPLKPNNFPKASEVTRRINIDSRQIPTQSIIWQMNGLDWNETSTPYPGDQPYLINIYQNGPAAIPNYTAAINNNGWDPATLTWPAKIGEVIEIIWHNTGSLVNPVNGSGGVDFHPFHAHGGHFFDIGSGNGTYDPEANEEKLKNYNPVKRDTTNLYRYGEKTDSGSMAGWRAWRLRVEDAGVWMIHCHILQHMVMGMQTVWVMGDYQDITGVPYLDATGYLEYGGNATGNATYPPTVIHFFDGDDGDET</sequence>
<evidence type="ECO:0000256" key="1">
    <source>
        <dbReference type="ARBA" id="ARBA00010609"/>
    </source>
</evidence>
<feature type="domain" description="Plastocyanin-like" evidence="8">
    <location>
        <begin position="176"/>
        <end position="332"/>
    </location>
</feature>
<dbReference type="PROSITE" id="PS00080">
    <property type="entry name" value="MULTICOPPER_OXIDASE2"/>
    <property type="match status" value="1"/>
</dbReference>
<evidence type="ECO:0000259" key="8">
    <source>
        <dbReference type="Pfam" id="PF00394"/>
    </source>
</evidence>
<feature type="domain" description="Plastocyanin-like" evidence="9">
    <location>
        <begin position="425"/>
        <end position="561"/>
    </location>
</feature>
<keyword evidence="6" id="KW-0325">Glycoprotein</keyword>
<feature type="domain" description="Plastocyanin-like" evidence="10">
    <location>
        <begin position="51"/>
        <end position="165"/>
    </location>
</feature>
<keyword evidence="4" id="KW-0560">Oxidoreductase</keyword>
<evidence type="ECO:0000313" key="11">
    <source>
        <dbReference type="EMBL" id="TDZ30732.1"/>
    </source>
</evidence>
<feature type="chain" id="PRO_5020372146" evidence="7">
    <location>
        <begin position="20"/>
        <end position="608"/>
    </location>
</feature>
<dbReference type="PROSITE" id="PS00079">
    <property type="entry name" value="MULTICOPPER_OXIDASE1"/>
    <property type="match status" value="1"/>
</dbReference>
<dbReference type="InterPro" id="IPR033138">
    <property type="entry name" value="Cu_oxidase_CS"/>
</dbReference>
<gene>
    <name evidence="11" type="primary">aurL2</name>
    <name evidence="11" type="ORF">C8035_v002363</name>
</gene>
<dbReference type="Proteomes" id="UP000295083">
    <property type="component" value="Unassembled WGS sequence"/>
</dbReference>
<dbReference type="Pfam" id="PF00394">
    <property type="entry name" value="Cu-oxidase"/>
    <property type="match status" value="1"/>
</dbReference>
<comment type="similarity">
    <text evidence="1">Belongs to the multicopper oxidase family.</text>
</comment>
<dbReference type="AlphaFoldDB" id="A0A4R8PXU4"/>
<evidence type="ECO:0000259" key="9">
    <source>
        <dbReference type="Pfam" id="PF07731"/>
    </source>
</evidence>
<evidence type="ECO:0000256" key="7">
    <source>
        <dbReference type="SAM" id="SignalP"/>
    </source>
</evidence>
<dbReference type="Gene3D" id="2.60.40.420">
    <property type="entry name" value="Cupredoxins - blue copper proteins"/>
    <property type="match status" value="3"/>
</dbReference>
<evidence type="ECO:0000256" key="3">
    <source>
        <dbReference type="ARBA" id="ARBA00022729"/>
    </source>
</evidence>
<dbReference type="InterPro" id="IPR011706">
    <property type="entry name" value="Cu-oxidase_C"/>
</dbReference>
<dbReference type="InterPro" id="IPR008972">
    <property type="entry name" value="Cupredoxin"/>
</dbReference>
<keyword evidence="12" id="KW-1185">Reference proteome</keyword>
<dbReference type="SUPFAM" id="SSF49503">
    <property type="entry name" value="Cupredoxins"/>
    <property type="match status" value="3"/>
</dbReference>
<dbReference type="CDD" id="cd13873">
    <property type="entry name" value="CuRO_2_AAO_like_2"/>
    <property type="match status" value="1"/>
</dbReference>
<dbReference type="InterPro" id="IPR002355">
    <property type="entry name" value="Cu_oxidase_Cu_BS"/>
</dbReference>
<dbReference type="Pfam" id="PF07732">
    <property type="entry name" value="Cu-oxidase_3"/>
    <property type="match status" value="1"/>
</dbReference>
<dbReference type="NCBIfam" id="TIGR03390">
    <property type="entry name" value="ascorbOXfungal"/>
    <property type="match status" value="1"/>
</dbReference>
<dbReference type="PANTHER" id="PTHR11709:SF394">
    <property type="entry name" value="FI03373P-RELATED"/>
    <property type="match status" value="1"/>
</dbReference>
<dbReference type="InterPro" id="IPR017762">
    <property type="entry name" value="Multicopper_oxidase_fun"/>
</dbReference>
<evidence type="ECO:0000256" key="4">
    <source>
        <dbReference type="ARBA" id="ARBA00023002"/>
    </source>
</evidence>
<dbReference type="GO" id="GO:0005507">
    <property type="term" value="F:copper ion binding"/>
    <property type="evidence" value="ECO:0007669"/>
    <property type="project" value="InterPro"/>
</dbReference>
<reference evidence="11 12" key="1">
    <citation type="submission" date="2018-11" db="EMBL/GenBank/DDBJ databases">
        <title>Genome sequence and assembly of Colletotrichum spinosum.</title>
        <authorList>
            <person name="Gan P."/>
            <person name="Shirasu K."/>
        </authorList>
    </citation>
    <scope>NUCLEOTIDE SEQUENCE [LARGE SCALE GENOMIC DNA]</scope>
    <source>
        <strain evidence="11 12">CBS 515.97</strain>
    </source>
</reference>
<dbReference type="InterPro" id="IPR035666">
    <property type="entry name" value="MCO_CuRO_3"/>
</dbReference>
<organism evidence="11 12">
    <name type="scientific">Colletotrichum spinosum</name>
    <dbReference type="NCBI Taxonomy" id="1347390"/>
    <lineage>
        <taxon>Eukaryota</taxon>
        <taxon>Fungi</taxon>
        <taxon>Dikarya</taxon>
        <taxon>Ascomycota</taxon>
        <taxon>Pezizomycotina</taxon>
        <taxon>Sordariomycetes</taxon>
        <taxon>Hypocreomycetidae</taxon>
        <taxon>Glomerellales</taxon>
        <taxon>Glomerellaceae</taxon>
        <taxon>Colletotrichum</taxon>
        <taxon>Colletotrichum orbiculare species complex</taxon>
    </lineage>
</organism>
<accession>A0A4R8PXU4</accession>
<comment type="caution">
    <text evidence="11">The sequence shown here is derived from an EMBL/GenBank/DDBJ whole genome shotgun (WGS) entry which is preliminary data.</text>
</comment>
<feature type="signal peptide" evidence="7">
    <location>
        <begin position="1"/>
        <end position="19"/>
    </location>
</feature>
<evidence type="ECO:0000256" key="6">
    <source>
        <dbReference type="ARBA" id="ARBA00023180"/>
    </source>
</evidence>
<dbReference type="GO" id="GO:0016491">
    <property type="term" value="F:oxidoreductase activity"/>
    <property type="evidence" value="ECO:0007669"/>
    <property type="project" value="UniProtKB-KW"/>
</dbReference>
<evidence type="ECO:0000256" key="2">
    <source>
        <dbReference type="ARBA" id="ARBA00022723"/>
    </source>
</evidence>
<keyword evidence="5" id="KW-0186">Copper</keyword>
<dbReference type="InterPro" id="IPR045087">
    <property type="entry name" value="Cu-oxidase_fam"/>
</dbReference>
<evidence type="ECO:0000259" key="10">
    <source>
        <dbReference type="Pfam" id="PF07732"/>
    </source>
</evidence>
<evidence type="ECO:0000313" key="12">
    <source>
        <dbReference type="Proteomes" id="UP000295083"/>
    </source>
</evidence>
<dbReference type="EMBL" id="QAPG01000120">
    <property type="protein sequence ID" value="TDZ30732.1"/>
    <property type="molecule type" value="Genomic_DNA"/>
</dbReference>
<dbReference type="InterPro" id="IPR001117">
    <property type="entry name" value="Cu-oxidase_2nd"/>
</dbReference>
<evidence type="ECO:0000256" key="5">
    <source>
        <dbReference type="ARBA" id="ARBA00023008"/>
    </source>
</evidence>
<name>A0A4R8PXU4_9PEZI</name>
<keyword evidence="2" id="KW-0479">Metal-binding</keyword>
<proteinExistence type="inferred from homology"/>
<dbReference type="CDD" id="cd13895">
    <property type="entry name" value="CuRO_3_AAO_like_2"/>
    <property type="match status" value="1"/>
</dbReference>
<dbReference type="Pfam" id="PF07731">
    <property type="entry name" value="Cu-oxidase_2"/>
    <property type="match status" value="1"/>
</dbReference>
<dbReference type="InterPro" id="IPR011707">
    <property type="entry name" value="Cu-oxidase-like_N"/>
</dbReference>
<keyword evidence="3 7" id="KW-0732">Signal</keyword>